<dbReference type="OrthoDB" id="9774653at2"/>
<feature type="domain" description="BPL/LPL catalytic" evidence="1">
    <location>
        <begin position="45"/>
        <end position="230"/>
    </location>
</feature>
<keyword evidence="3" id="KW-1185">Reference proteome</keyword>
<protein>
    <submittedName>
        <fullName evidence="2">Lipoate-protein ligase A</fullName>
    </submittedName>
</protein>
<dbReference type="SUPFAM" id="SSF55681">
    <property type="entry name" value="Class II aaRS and biotin synthetases"/>
    <property type="match status" value="1"/>
</dbReference>
<keyword evidence="2" id="KW-0436">Ligase</keyword>
<proteinExistence type="predicted"/>
<evidence type="ECO:0000259" key="1">
    <source>
        <dbReference type="PROSITE" id="PS51733"/>
    </source>
</evidence>
<dbReference type="KEGG" id="pma:Pro_0540"/>
<dbReference type="InterPro" id="IPR045864">
    <property type="entry name" value="aa-tRNA-synth_II/BPL/LPL"/>
</dbReference>
<dbReference type="EnsemblBacteria" id="AAP99585">
    <property type="protein sequence ID" value="AAP99585"/>
    <property type="gene ID" value="Pro_0540"/>
</dbReference>
<dbReference type="PANTHER" id="PTHR43679:SF2">
    <property type="entry name" value="OCTANOYL-[GCVH]:PROTEIN N-OCTANOYLTRANSFERASE"/>
    <property type="match status" value="1"/>
</dbReference>
<dbReference type="InterPro" id="IPR050664">
    <property type="entry name" value="Octanoyltrans_LipM/LipL"/>
</dbReference>
<dbReference type="PROSITE" id="PS51733">
    <property type="entry name" value="BPL_LPL_CATALYTIC"/>
    <property type="match status" value="1"/>
</dbReference>
<accession>Q7VD43</accession>
<dbReference type="PATRIC" id="fig|167539.5.peg.555"/>
<dbReference type="CDD" id="cd16443">
    <property type="entry name" value="LplA"/>
    <property type="match status" value="1"/>
</dbReference>
<dbReference type="HOGENOM" id="CLU_022986_5_3_3"/>
<dbReference type="PANTHER" id="PTHR43679">
    <property type="entry name" value="OCTANOYLTRANSFERASE LIPM-RELATED"/>
    <property type="match status" value="1"/>
</dbReference>
<dbReference type="AlphaFoldDB" id="Q7VD43"/>
<dbReference type="eggNOG" id="COG0095">
    <property type="taxonomic scope" value="Bacteria"/>
</dbReference>
<sequence>MFNEKYSYSSKKRKCHGQIIHSSALSGPCQMAADVMMLEKLLQIPEISLLIRFYQWEGTWLSIGKNQRELPRHWINLIKERKLNIVRRPSGGTAVLHTGLTYSLAWLSPPIKKHQAYIAASQWLINCFSKLGLHLQFGNHPHSFISDNCFSTSSSADLVDQNGIKRIGSAQFWKRGNLLQHGEILLDPPKELWEEIFNTDPPKPAPKTVPRVDLERLLTEALISHWSTLKWSHKGLEPNDLKEISENSNSYLVTLSNSDFGINPESIIPSTILNKEIPKG</sequence>
<dbReference type="Pfam" id="PF21948">
    <property type="entry name" value="LplA-B_cat"/>
    <property type="match status" value="1"/>
</dbReference>
<dbReference type="EMBL" id="AE017126">
    <property type="protein sequence ID" value="AAP99585.1"/>
    <property type="molecule type" value="Genomic_DNA"/>
</dbReference>
<evidence type="ECO:0000313" key="3">
    <source>
        <dbReference type="Proteomes" id="UP000001420"/>
    </source>
</evidence>
<evidence type="ECO:0000313" key="2">
    <source>
        <dbReference type="EMBL" id="AAP99585.1"/>
    </source>
</evidence>
<gene>
    <name evidence="2" type="primary">lplA</name>
    <name evidence="2" type="ordered locus">Pro_0540</name>
</gene>
<dbReference type="InterPro" id="IPR004143">
    <property type="entry name" value="BPL_LPL_catalytic"/>
</dbReference>
<name>Q7VD43_PROMA</name>
<organism evidence="2 3">
    <name type="scientific">Prochlorococcus marinus (strain SARG / CCMP1375 / SS120)</name>
    <dbReference type="NCBI Taxonomy" id="167539"/>
    <lineage>
        <taxon>Bacteria</taxon>
        <taxon>Bacillati</taxon>
        <taxon>Cyanobacteriota</taxon>
        <taxon>Cyanophyceae</taxon>
        <taxon>Synechococcales</taxon>
        <taxon>Prochlorococcaceae</taxon>
        <taxon>Prochlorococcus</taxon>
    </lineage>
</organism>
<reference evidence="2 3" key="1">
    <citation type="journal article" date="2003" name="Proc. Natl. Acad. Sci. U.S.A.">
        <title>Genome sequence of the cyanobacterium Prochlorococcus marinus SS120, a nearly minimal oxyphototrophic genome.</title>
        <authorList>
            <person name="Dufresne A."/>
            <person name="Salanoubat M."/>
            <person name="Partensky F."/>
            <person name="Artiguenave F."/>
            <person name="Axmann I.M."/>
            <person name="Barbe V."/>
            <person name="Duprat S."/>
            <person name="Galperin M.Y."/>
            <person name="Koonin E.V."/>
            <person name="Le Gall F."/>
            <person name="Makarova K.S."/>
            <person name="Ostrowski M."/>
            <person name="Oztas S."/>
            <person name="Robert C."/>
            <person name="Rogozin I.B."/>
            <person name="Scanlan D.J."/>
            <person name="Tandeau de Marsac N."/>
            <person name="Weissenbach J."/>
            <person name="Wincker P."/>
            <person name="Wolf Y.I."/>
            <person name="Hess W.R."/>
        </authorList>
    </citation>
    <scope>NUCLEOTIDE SEQUENCE [LARGE SCALE GENOMIC DNA]</scope>
    <source>
        <strain evidence="3">SARG / CCMP1375 / SS120</strain>
    </source>
</reference>
<dbReference type="GO" id="GO:0016874">
    <property type="term" value="F:ligase activity"/>
    <property type="evidence" value="ECO:0007669"/>
    <property type="project" value="UniProtKB-KW"/>
</dbReference>
<dbReference type="STRING" id="167539.Pro_0540"/>
<dbReference type="Proteomes" id="UP000001420">
    <property type="component" value="Chromosome"/>
</dbReference>
<dbReference type="Gene3D" id="3.30.930.10">
    <property type="entry name" value="Bira Bifunctional Protein, Domain 2"/>
    <property type="match status" value="1"/>
</dbReference>